<dbReference type="SUPFAM" id="SSF56601">
    <property type="entry name" value="beta-lactamase/transpeptidase-like"/>
    <property type="match status" value="1"/>
</dbReference>
<dbReference type="InterPro" id="IPR000871">
    <property type="entry name" value="Beta-lactam_class-A"/>
</dbReference>
<organism evidence="5 6">
    <name type="scientific">Runella rosea</name>
    <dbReference type="NCBI Taxonomy" id="2259595"/>
    <lineage>
        <taxon>Bacteria</taxon>
        <taxon>Pseudomonadati</taxon>
        <taxon>Bacteroidota</taxon>
        <taxon>Cytophagia</taxon>
        <taxon>Cytophagales</taxon>
        <taxon>Spirosomataceae</taxon>
        <taxon>Runella</taxon>
    </lineage>
</organism>
<name>A0A344THH1_9BACT</name>
<comment type="catalytic activity">
    <reaction evidence="1">
        <text>a beta-lactam + H2O = a substituted beta-amino acid</text>
        <dbReference type="Rhea" id="RHEA:20401"/>
        <dbReference type="ChEBI" id="CHEBI:15377"/>
        <dbReference type="ChEBI" id="CHEBI:35627"/>
        <dbReference type="ChEBI" id="CHEBI:140347"/>
        <dbReference type="EC" id="3.5.2.6"/>
    </reaction>
</comment>
<keyword evidence="5" id="KW-0378">Hydrolase</keyword>
<evidence type="ECO:0000256" key="1">
    <source>
        <dbReference type="ARBA" id="ARBA00001526"/>
    </source>
</evidence>
<dbReference type="PANTHER" id="PTHR35333:SF3">
    <property type="entry name" value="BETA-LACTAMASE-TYPE TRANSPEPTIDASE FOLD CONTAINING PROTEIN"/>
    <property type="match status" value="1"/>
</dbReference>
<dbReference type="GO" id="GO:0030655">
    <property type="term" value="P:beta-lactam antibiotic catabolic process"/>
    <property type="evidence" value="ECO:0007669"/>
    <property type="project" value="InterPro"/>
</dbReference>
<comment type="similarity">
    <text evidence="2">Belongs to the class-A beta-lactamase family.</text>
</comment>
<evidence type="ECO:0000313" key="5">
    <source>
        <dbReference type="EMBL" id="AXE18092.1"/>
    </source>
</evidence>
<dbReference type="AlphaFoldDB" id="A0A344THH1"/>
<dbReference type="InterPro" id="IPR012338">
    <property type="entry name" value="Beta-lactam/transpept-like"/>
</dbReference>
<reference evidence="5 6" key="1">
    <citation type="submission" date="2018-07" db="EMBL/GenBank/DDBJ databases">
        <title>Genome sequencing of Runella.</title>
        <authorList>
            <person name="Baek M.-G."/>
            <person name="Yi H."/>
        </authorList>
    </citation>
    <scope>NUCLEOTIDE SEQUENCE [LARGE SCALE GENOMIC DNA]</scope>
    <source>
        <strain evidence="5 6">HYN0085</strain>
    </source>
</reference>
<dbReference type="EMBL" id="CP030850">
    <property type="protein sequence ID" value="AXE18092.1"/>
    <property type="molecule type" value="Genomic_DNA"/>
</dbReference>
<proteinExistence type="inferred from homology"/>
<protein>
    <recommendedName>
        <fullName evidence="3">beta-lactamase</fullName>
        <ecNumber evidence="3">3.5.2.6</ecNumber>
    </recommendedName>
</protein>
<dbReference type="PANTHER" id="PTHR35333">
    <property type="entry name" value="BETA-LACTAMASE"/>
    <property type="match status" value="1"/>
</dbReference>
<dbReference type="EC" id="3.5.2.6" evidence="3"/>
<sequence length="293" mass="32660">MKYFFAFIAIGWIFPAFSQKPSAARLKEAIQAKLSGIEGNFGIAFKDLQSNQTLFINEKENFHAASTMKTPVMIEVFKQAKEGKFKLTDSILVKNEFKSIVDGSTFSLDISDDSADGMYKMIGKKMTIYDLTYQMIIVSSNLATNILIDLVDAKKANATMRDFGAKDIQVVRGVEDSKAFQLGMNNSVTAYDLMVIFEKIARKKAIDRTSSEGMTDILFDQKFNEIIPAKLPKEVKVAHKTGSITGVQHDSGIVFLPDGRKYVLILLSKNLKDPKAGVRTLADVSEMIYDFVK</sequence>
<dbReference type="Proteomes" id="UP000251993">
    <property type="component" value="Chromosome"/>
</dbReference>
<keyword evidence="6" id="KW-1185">Reference proteome</keyword>
<dbReference type="Gene3D" id="3.40.710.10">
    <property type="entry name" value="DD-peptidase/beta-lactamase superfamily"/>
    <property type="match status" value="1"/>
</dbReference>
<accession>A0A344THH1</accession>
<evidence type="ECO:0000313" key="6">
    <source>
        <dbReference type="Proteomes" id="UP000251993"/>
    </source>
</evidence>
<dbReference type="GO" id="GO:0046677">
    <property type="term" value="P:response to antibiotic"/>
    <property type="evidence" value="ECO:0007669"/>
    <property type="project" value="InterPro"/>
</dbReference>
<dbReference type="RefSeq" id="WP_114066877.1">
    <property type="nucleotide sequence ID" value="NZ_CP030850.1"/>
</dbReference>
<evidence type="ECO:0000256" key="3">
    <source>
        <dbReference type="ARBA" id="ARBA00012865"/>
    </source>
</evidence>
<evidence type="ECO:0000259" key="4">
    <source>
        <dbReference type="Pfam" id="PF13354"/>
    </source>
</evidence>
<evidence type="ECO:0000256" key="2">
    <source>
        <dbReference type="ARBA" id="ARBA00009009"/>
    </source>
</evidence>
<dbReference type="Pfam" id="PF13354">
    <property type="entry name" value="Beta-lactamase2"/>
    <property type="match status" value="1"/>
</dbReference>
<dbReference type="InterPro" id="IPR045155">
    <property type="entry name" value="Beta-lactam_cat"/>
</dbReference>
<dbReference type="GO" id="GO:0008800">
    <property type="term" value="F:beta-lactamase activity"/>
    <property type="evidence" value="ECO:0007669"/>
    <property type="project" value="UniProtKB-EC"/>
</dbReference>
<dbReference type="OrthoDB" id="9772863at2"/>
<gene>
    <name evidence="5" type="ORF">DR864_10270</name>
</gene>
<feature type="domain" description="Beta-lactamase class A catalytic" evidence="4">
    <location>
        <begin position="42"/>
        <end position="266"/>
    </location>
</feature>
<dbReference type="KEGG" id="run:DR864_10270"/>